<dbReference type="Gene3D" id="2.30.29.30">
    <property type="entry name" value="Pleckstrin-homology domain (PH domain)/Phosphotyrosine-binding domain (PTB)"/>
    <property type="match status" value="1"/>
</dbReference>
<gene>
    <name evidence="2" type="ORF">PTSG_06395</name>
</gene>
<keyword evidence="3" id="KW-1185">Reference proteome</keyword>
<evidence type="ECO:0000313" key="3">
    <source>
        <dbReference type="Proteomes" id="UP000007799"/>
    </source>
</evidence>
<reference evidence="2" key="1">
    <citation type="submission" date="2009-08" db="EMBL/GenBank/DDBJ databases">
        <title>Annotation of Salpingoeca rosetta.</title>
        <authorList>
            <consortium name="The Broad Institute Genome Sequencing Platform"/>
            <person name="Russ C."/>
            <person name="Cuomo C."/>
            <person name="Burger G."/>
            <person name="Gray M.W."/>
            <person name="Holland P.W.H."/>
            <person name="King N."/>
            <person name="Lang F.B.F."/>
            <person name="Roger A.J."/>
            <person name="Ruiz-Trillo I."/>
            <person name="Young S.K."/>
            <person name="Zeng Q."/>
            <person name="Gargeya S."/>
            <person name="Alvarado L."/>
            <person name="Berlin A."/>
            <person name="Chapman S.B."/>
            <person name="Chen Z."/>
            <person name="Freedman E."/>
            <person name="Gellesch M."/>
            <person name="Goldberg J."/>
            <person name="Griggs A."/>
            <person name="Gujja S."/>
            <person name="Heilman E."/>
            <person name="Heiman D."/>
            <person name="Howarth C."/>
            <person name="Mehta T."/>
            <person name="Neiman D."/>
            <person name="Pearson M."/>
            <person name="Roberts A."/>
            <person name="Saif S."/>
            <person name="Shea T."/>
            <person name="Shenoy N."/>
            <person name="Sisk P."/>
            <person name="Stolte C."/>
            <person name="Sykes S."/>
            <person name="White J."/>
            <person name="Yandava C."/>
            <person name="Haas B."/>
            <person name="Nusbaum C."/>
            <person name="Birren B."/>
        </authorList>
    </citation>
    <scope>NUCLEOTIDE SEQUENCE [LARGE SCALE GENOMIC DNA]</scope>
    <source>
        <strain evidence="2">ATCC 50818</strain>
    </source>
</reference>
<dbReference type="GO" id="GO:0006351">
    <property type="term" value="P:DNA-templated transcription"/>
    <property type="evidence" value="ECO:0007669"/>
    <property type="project" value="InterPro"/>
</dbReference>
<dbReference type="InterPro" id="IPR011993">
    <property type="entry name" value="PH-like_dom_sf"/>
</dbReference>
<feature type="region of interest" description="Disordered" evidence="1">
    <location>
        <begin position="142"/>
        <end position="174"/>
    </location>
</feature>
<dbReference type="PANTHER" id="PTHR12856">
    <property type="entry name" value="TRANSCRIPTION INITIATION FACTOR IIH-RELATED"/>
    <property type="match status" value="1"/>
</dbReference>
<organism evidence="3">
    <name type="scientific">Salpingoeca rosetta (strain ATCC 50818 / BSB-021)</name>
    <dbReference type="NCBI Taxonomy" id="946362"/>
    <lineage>
        <taxon>Eukaryota</taxon>
        <taxon>Choanoflagellata</taxon>
        <taxon>Craspedida</taxon>
        <taxon>Salpingoecidae</taxon>
        <taxon>Salpingoeca</taxon>
    </lineage>
</organism>
<sequence length="621" mass="69464">MSYDFLQDFHLHYGEKVLKHFDVRKGDRDGFFVVTNKRFAWQKKGALHPEVSIAARDLKRRPRKISSAAGMKMTVSIAARDLKRRPRKISSAAGMKMTLTTVDQHEYTFRFLAGTPTEAAAARDEAIKLIVEVYNSSSKQSMEQEHLHSALAEDESKESLETVEARLKEDERKKSQELKRKKAALLERNPLLKELFIVGVKKKKFIKESLFWETFKDELGRSSKASSYEKGQHLGISSGLLSQYVRLESSDGQRNEIQLSTNVIKGIFKLYPAVEDAYKQHVLSKQIPESLFWKKVWFSPIFQRGSLNKHSIQTKDMFSDLGEKQDEIRAHLDVALSNPLNDISMNDAVHDEEEASGHVVMKELKSSRQAPLKRRRRNIALLNDDSTKILTLMGATSAAAALTHGSSSSSSSSSSRRGGDGDGAKRSGRDVKDDELGAGIGGGGGHGGSLEMQAEQIQKRLKEATEYDDLQGEVKHVRTAPLHLREEYRTPQAMKADVDEVPAVPASVSLQCRPVHTSGDAALAVAQEFATQSQDECIAIMQYEEAFETLLREYWLSVSEETKGPHRSEATAQQAAKLLYKYKRVKLEPFMSSANAHTRALLEVLADRVDRALTHAQSTHA</sequence>
<protein>
    <recommendedName>
        <fullName evidence="4">BSD domain-containing protein</fullName>
    </recommendedName>
</protein>
<dbReference type="InParanoid" id="F2UCS7"/>
<dbReference type="KEGG" id="sre:PTSG_06395"/>
<feature type="region of interest" description="Disordered" evidence="1">
    <location>
        <begin position="402"/>
        <end position="450"/>
    </location>
</feature>
<name>F2UCS7_SALR5</name>
<dbReference type="InterPro" id="IPR027079">
    <property type="entry name" value="Tfb1/GTF2H1"/>
</dbReference>
<feature type="compositionally biased region" description="Low complexity" evidence="1">
    <location>
        <begin position="402"/>
        <end position="416"/>
    </location>
</feature>
<accession>F2UCS7</accession>
<dbReference type="EMBL" id="GL832968">
    <property type="protein sequence ID" value="EGD74384.1"/>
    <property type="molecule type" value="Genomic_DNA"/>
</dbReference>
<dbReference type="GeneID" id="16073859"/>
<dbReference type="GO" id="GO:0006289">
    <property type="term" value="P:nucleotide-excision repair"/>
    <property type="evidence" value="ECO:0007669"/>
    <property type="project" value="InterPro"/>
</dbReference>
<dbReference type="STRING" id="946362.F2UCS7"/>
<feature type="compositionally biased region" description="Basic and acidic residues" evidence="1">
    <location>
        <begin position="157"/>
        <end position="174"/>
    </location>
</feature>
<evidence type="ECO:0008006" key="4">
    <source>
        <dbReference type="Google" id="ProtNLM"/>
    </source>
</evidence>
<evidence type="ECO:0000313" key="2">
    <source>
        <dbReference type="EMBL" id="EGD74384.1"/>
    </source>
</evidence>
<dbReference type="eggNOG" id="KOG2074">
    <property type="taxonomic scope" value="Eukaryota"/>
</dbReference>
<feature type="compositionally biased region" description="Gly residues" evidence="1">
    <location>
        <begin position="438"/>
        <end position="448"/>
    </location>
</feature>
<dbReference type="AlphaFoldDB" id="F2UCS7"/>
<feature type="compositionally biased region" description="Basic and acidic residues" evidence="1">
    <location>
        <begin position="417"/>
        <end position="435"/>
    </location>
</feature>
<dbReference type="RefSeq" id="XP_004993284.1">
    <property type="nucleotide sequence ID" value="XM_004993227.1"/>
</dbReference>
<dbReference type="GO" id="GO:0000439">
    <property type="term" value="C:transcription factor TFIIH core complex"/>
    <property type="evidence" value="ECO:0007669"/>
    <property type="project" value="InterPro"/>
</dbReference>
<proteinExistence type="predicted"/>
<evidence type="ECO:0000256" key="1">
    <source>
        <dbReference type="SAM" id="MobiDB-lite"/>
    </source>
</evidence>
<dbReference type="OrthoDB" id="360521at2759"/>
<dbReference type="Proteomes" id="UP000007799">
    <property type="component" value="Unassembled WGS sequence"/>
</dbReference>